<dbReference type="GO" id="GO:0008061">
    <property type="term" value="F:chitin binding"/>
    <property type="evidence" value="ECO:0007669"/>
    <property type="project" value="InterPro"/>
</dbReference>
<gene>
    <name evidence="6" type="ORF">Pmani_020667</name>
</gene>
<name>A0AAE1U2B1_9EUCA</name>
<dbReference type="AlphaFoldDB" id="A0AAE1U2B1"/>
<dbReference type="PROSITE" id="PS01095">
    <property type="entry name" value="GH18_1"/>
    <property type="match status" value="1"/>
</dbReference>
<accession>A0AAE1U2B1</accession>
<comment type="caution">
    <text evidence="6">The sequence shown here is derived from an EMBL/GenBank/DDBJ whole genome shotgun (WGS) entry which is preliminary data.</text>
</comment>
<dbReference type="PANTHER" id="PTHR11177">
    <property type="entry name" value="CHITINASE"/>
    <property type="match status" value="1"/>
</dbReference>
<evidence type="ECO:0000256" key="3">
    <source>
        <dbReference type="RuleBase" id="RU000489"/>
    </source>
</evidence>
<evidence type="ECO:0000256" key="2">
    <source>
        <dbReference type="ARBA" id="ARBA00023295"/>
    </source>
</evidence>
<dbReference type="InterPro" id="IPR050314">
    <property type="entry name" value="Glycosyl_Hydrlase_18"/>
</dbReference>
<keyword evidence="7" id="KW-1185">Reference proteome</keyword>
<dbReference type="InterPro" id="IPR017853">
    <property type="entry name" value="GH"/>
</dbReference>
<dbReference type="PROSITE" id="PS51910">
    <property type="entry name" value="GH18_2"/>
    <property type="match status" value="1"/>
</dbReference>
<evidence type="ECO:0000259" key="5">
    <source>
        <dbReference type="PROSITE" id="PS51910"/>
    </source>
</evidence>
<dbReference type="GO" id="GO:0005975">
    <property type="term" value="P:carbohydrate metabolic process"/>
    <property type="evidence" value="ECO:0007669"/>
    <property type="project" value="InterPro"/>
</dbReference>
<keyword evidence="1 3" id="KW-0378">Hydrolase</keyword>
<dbReference type="GO" id="GO:0006032">
    <property type="term" value="P:chitin catabolic process"/>
    <property type="evidence" value="ECO:0007669"/>
    <property type="project" value="TreeGrafter"/>
</dbReference>
<evidence type="ECO:0000313" key="7">
    <source>
        <dbReference type="Proteomes" id="UP001292094"/>
    </source>
</evidence>
<evidence type="ECO:0000256" key="1">
    <source>
        <dbReference type="ARBA" id="ARBA00022801"/>
    </source>
</evidence>
<dbReference type="InterPro" id="IPR011583">
    <property type="entry name" value="Chitinase_II/V-like_cat"/>
</dbReference>
<evidence type="ECO:0000313" key="6">
    <source>
        <dbReference type="EMBL" id="KAK4307518.1"/>
    </source>
</evidence>
<organism evidence="6 7">
    <name type="scientific">Petrolisthes manimaculis</name>
    <dbReference type="NCBI Taxonomy" id="1843537"/>
    <lineage>
        <taxon>Eukaryota</taxon>
        <taxon>Metazoa</taxon>
        <taxon>Ecdysozoa</taxon>
        <taxon>Arthropoda</taxon>
        <taxon>Crustacea</taxon>
        <taxon>Multicrustacea</taxon>
        <taxon>Malacostraca</taxon>
        <taxon>Eumalacostraca</taxon>
        <taxon>Eucarida</taxon>
        <taxon>Decapoda</taxon>
        <taxon>Pleocyemata</taxon>
        <taxon>Anomura</taxon>
        <taxon>Galatheoidea</taxon>
        <taxon>Porcellanidae</taxon>
        <taxon>Petrolisthes</taxon>
    </lineage>
</organism>
<feature type="domain" description="GH18" evidence="5">
    <location>
        <begin position="1"/>
        <end position="229"/>
    </location>
</feature>
<dbReference type="Pfam" id="PF00704">
    <property type="entry name" value="Glyco_hydro_18"/>
    <property type="match status" value="1"/>
</dbReference>
<proteinExistence type="inferred from homology"/>
<dbReference type="InterPro" id="IPR001579">
    <property type="entry name" value="Glyco_hydro_18_chit_AS"/>
</dbReference>
<dbReference type="PANTHER" id="PTHR11177:SF360">
    <property type="entry name" value="CHITINASE 4-RELATED"/>
    <property type="match status" value="1"/>
</dbReference>
<dbReference type="SUPFAM" id="SSF51445">
    <property type="entry name" value="(Trans)glycosidases"/>
    <property type="match status" value="1"/>
</dbReference>
<protein>
    <recommendedName>
        <fullName evidence="5">GH18 domain-containing protein</fullName>
    </recommendedName>
</protein>
<keyword evidence="2 3" id="KW-0326">Glycosidase</keyword>
<evidence type="ECO:0000256" key="4">
    <source>
        <dbReference type="RuleBase" id="RU004453"/>
    </source>
</evidence>
<dbReference type="GO" id="GO:0004568">
    <property type="term" value="F:chitinase activity"/>
    <property type="evidence" value="ECO:0007669"/>
    <property type="project" value="TreeGrafter"/>
</dbReference>
<comment type="similarity">
    <text evidence="4">Belongs to the glycosyl hydrolase 18 family.</text>
</comment>
<dbReference type="Gene3D" id="3.20.20.80">
    <property type="entry name" value="Glycosidases"/>
    <property type="match status" value="1"/>
</dbReference>
<dbReference type="EMBL" id="JAWZYT010001992">
    <property type="protein sequence ID" value="KAK4307518.1"/>
    <property type="molecule type" value="Genomic_DNA"/>
</dbReference>
<sequence length="229" mass="25993">ELVCYFSSWATWRPGDGKFDVEDIDPFLCTTYVFGFTGLSNVTWTIEVLDPWNELCPDEGGNNCAFERFVSLKDVNPDLTLLLAIGGWREESLDYSEMARDPVKRDTFIASVLDLLNHEGFDGLDFDWEYPAARGGIPEDKENFVTLMTELRQAFDAHNPRLMLTSAVPAGKPTIDEGYDIDGLLPVFDKWHVMAYDYHGAFENFTHHNAPLCGYYADQGVTRYFNVVS</sequence>
<reference evidence="6" key="1">
    <citation type="submission" date="2023-11" db="EMBL/GenBank/DDBJ databases">
        <title>Genome assemblies of two species of porcelain crab, Petrolisthes cinctipes and Petrolisthes manimaculis (Anomura: Porcellanidae).</title>
        <authorList>
            <person name="Angst P."/>
        </authorList>
    </citation>
    <scope>NUCLEOTIDE SEQUENCE</scope>
    <source>
        <strain evidence="6">PB745_02</strain>
        <tissue evidence="6">Gill</tissue>
    </source>
</reference>
<feature type="non-terminal residue" evidence="6">
    <location>
        <position position="1"/>
    </location>
</feature>
<dbReference type="SMART" id="SM00636">
    <property type="entry name" value="Glyco_18"/>
    <property type="match status" value="1"/>
</dbReference>
<dbReference type="GO" id="GO:0005576">
    <property type="term" value="C:extracellular region"/>
    <property type="evidence" value="ECO:0007669"/>
    <property type="project" value="TreeGrafter"/>
</dbReference>
<dbReference type="Proteomes" id="UP001292094">
    <property type="component" value="Unassembled WGS sequence"/>
</dbReference>
<dbReference type="InterPro" id="IPR001223">
    <property type="entry name" value="Glyco_hydro18_cat"/>
</dbReference>